<organism evidence="3 4">
    <name type="scientific">Vanilla planifolia</name>
    <name type="common">Vanilla</name>
    <dbReference type="NCBI Taxonomy" id="51239"/>
    <lineage>
        <taxon>Eukaryota</taxon>
        <taxon>Viridiplantae</taxon>
        <taxon>Streptophyta</taxon>
        <taxon>Embryophyta</taxon>
        <taxon>Tracheophyta</taxon>
        <taxon>Spermatophyta</taxon>
        <taxon>Magnoliopsida</taxon>
        <taxon>Liliopsida</taxon>
        <taxon>Asparagales</taxon>
        <taxon>Orchidaceae</taxon>
        <taxon>Vanilloideae</taxon>
        <taxon>Vanilleae</taxon>
        <taxon>Vanilla</taxon>
    </lineage>
</organism>
<feature type="non-terminal residue" evidence="3">
    <location>
        <position position="1"/>
    </location>
</feature>
<dbReference type="EMBL" id="JADCNM010000002">
    <property type="protein sequence ID" value="KAG0495038.1"/>
    <property type="molecule type" value="Genomic_DNA"/>
</dbReference>
<evidence type="ECO:0000256" key="1">
    <source>
        <dbReference type="SAM" id="MobiDB-lite"/>
    </source>
</evidence>
<comment type="caution">
    <text evidence="3">The sequence shown here is derived from an EMBL/GenBank/DDBJ whole genome shotgun (WGS) entry which is preliminary data.</text>
</comment>
<evidence type="ECO:0000256" key="2">
    <source>
        <dbReference type="SAM" id="Phobius"/>
    </source>
</evidence>
<keyword evidence="2" id="KW-0472">Membrane</keyword>
<evidence type="ECO:0000313" key="4">
    <source>
        <dbReference type="Proteomes" id="UP000639772"/>
    </source>
</evidence>
<protein>
    <submittedName>
        <fullName evidence="3">Uncharacterized protein</fullName>
    </submittedName>
</protein>
<reference evidence="3 4" key="1">
    <citation type="journal article" date="2020" name="Nat. Food">
        <title>A phased Vanilla planifolia genome enables genetic improvement of flavour and production.</title>
        <authorList>
            <person name="Hasing T."/>
            <person name="Tang H."/>
            <person name="Brym M."/>
            <person name="Khazi F."/>
            <person name="Huang T."/>
            <person name="Chambers A.H."/>
        </authorList>
    </citation>
    <scope>NUCLEOTIDE SEQUENCE [LARGE SCALE GENOMIC DNA]</scope>
    <source>
        <tissue evidence="3">Leaf</tissue>
    </source>
</reference>
<evidence type="ECO:0000313" key="3">
    <source>
        <dbReference type="EMBL" id="KAG0495038.1"/>
    </source>
</evidence>
<keyword evidence="2" id="KW-0812">Transmembrane</keyword>
<feature type="compositionally biased region" description="Polar residues" evidence="1">
    <location>
        <begin position="203"/>
        <end position="221"/>
    </location>
</feature>
<accession>A0A835VFA1</accession>
<dbReference type="OrthoDB" id="782189at2759"/>
<feature type="transmembrane region" description="Helical" evidence="2">
    <location>
        <begin position="56"/>
        <end position="80"/>
    </location>
</feature>
<dbReference type="Proteomes" id="UP000639772">
    <property type="component" value="Unassembled WGS sequence"/>
</dbReference>
<proteinExistence type="predicted"/>
<dbReference type="PANTHER" id="PTHR34054:SF4">
    <property type="entry name" value="PROTEIN, PUTATIVE-RELATED"/>
    <property type="match status" value="1"/>
</dbReference>
<dbReference type="AlphaFoldDB" id="A0A835VFA1"/>
<feature type="region of interest" description="Disordered" evidence="1">
    <location>
        <begin position="176"/>
        <end position="221"/>
    </location>
</feature>
<gene>
    <name evidence="3" type="ORF">HPP92_006032</name>
</gene>
<dbReference type="PANTHER" id="PTHR34054">
    <property type="entry name" value="EXPRESSED PROTEIN"/>
    <property type="match status" value="1"/>
</dbReference>
<sequence>GDRQQKVTLPVYWEDTEQASTSHTQLCCSPNKMAQVHFSVENLVFLSQLEEDMSGVGTLAVCLLIVFLLSFLCLVTHLFCRSSLLHHRSRPCSAGIDLEHGGMDPIAIPSFSKRNFLINLHCLKIRSRIEPHDAALAKRATGAIAEEEEEDEYSLERLRAAAFGPSRTLCTISEEDIEGLDSDGENGGAVAGEDGNVDPFLTPSVSPTFYTPDSSPSRVAT</sequence>
<name>A0A835VFA1_VANPL</name>
<keyword evidence="2" id="KW-1133">Transmembrane helix</keyword>
<dbReference type="InterPro" id="IPR045884">
    <property type="entry name" value="At5g59350-like"/>
</dbReference>